<reference evidence="6" key="1">
    <citation type="journal article" date="2019" name="Int. J. Syst. Evol. Microbiol.">
        <title>The Global Catalogue of Microorganisms (GCM) 10K type strain sequencing project: providing services to taxonomists for standard genome sequencing and annotation.</title>
        <authorList>
            <consortium name="The Broad Institute Genomics Platform"/>
            <consortium name="The Broad Institute Genome Sequencing Center for Infectious Disease"/>
            <person name="Wu L."/>
            <person name="Ma J."/>
        </authorList>
    </citation>
    <scope>NUCLEOTIDE SEQUENCE [LARGE SCALE GENOMIC DNA]</scope>
    <source>
        <strain evidence="6">JCM 18050</strain>
    </source>
</reference>
<accession>A0ABP9N0U9</accession>
<dbReference type="Proteomes" id="UP001500171">
    <property type="component" value="Unassembled WGS sequence"/>
</dbReference>
<dbReference type="InterPro" id="IPR014718">
    <property type="entry name" value="GH-type_carb-bd"/>
</dbReference>
<proteinExistence type="inferred from homology"/>
<dbReference type="CDD" id="cd09020">
    <property type="entry name" value="D-hex-6-P-epi_like"/>
    <property type="match status" value="1"/>
</dbReference>
<evidence type="ECO:0000256" key="2">
    <source>
        <dbReference type="ARBA" id="ARBA00005866"/>
    </source>
</evidence>
<dbReference type="PANTHER" id="PTHR11122">
    <property type="entry name" value="APOSPORY-ASSOCIATED PROTEIN C-RELATED"/>
    <property type="match status" value="1"/>
</dbReference>
<dbReference type="Pfam" id="PF01263">
    <property type="entry name" value="Aldose_epim"/>
    <property type="match status" value="1"/>
</dbReference>
<dbReference type="PANTHER" id="PTHR11122:SF13">
    <property type="entry name" value="GLUCOSE-6-PHOSPHATE 1-EPIMERASE"/>
    <property type="match status" value="1"/>
</dbReference>
<dbReference type="RefSeq" id="WP_345487913.1">
    <property type="nucleotide sequence ID" value="NZ_BAABHY010000001.1"/>
</dbReference>
<comment type="caution">
    <text evidence="5">The sequence shown here is derived from an EMBL/GenBank/DDBJ whole genome shotgun (WGS) entry which is preliminary data.</text>
</comment>
<evidence type="ECO:0000256" key="3">
    <source>
        <dbReference type="ARBA" id="ARBA00023235"/>
    </source>
</evidence>
<evidence type="ECO:0000256" key="1">
    <source>
        <dbReference type="ARBA" id="ARBA00001096"/>
    </source>
</evidence>
<evidence type="ECO:0000313" key="6">
    <source>
        <dbReference type="Proteomes" id="UP001500171"/>
    </source>
</evidence>
<evidence type="ECO:0000313" key="5">
    <source>
        <dbReference type="EMBL" id="GAA5104610.1"/>
    </source>
</evidence>
<dbReference type="InterPro" id="IPR008183">
    <property type="entry name" value="Aldose_1/G6P_1-epimerase"/>
</dbReference>
<dbReference type="PIRSF" id="PIRSF016020">
    <property type="entry name" value="PHexose_mutarotase"/>
    <property type="match status" value="1"/>
</dbReference>
<sequence>MSIIQAIEQTENNAKSISASVTQIRFYEHTLLKIDHPKCQAAISLQGAHLLYWQPVNTPTPVIWLSNKTLFKKGTAIRGGIPICWPWFANVSSPSHGFARIVDWQMSQVIETAEGVEIVFTLCNNQDTQQYWPHAFELTMTFKLGTNCEAHLSCSGDFEATSALHTYFGVDDISSVTISGLGDNYHEKLSTVNPPKVIGQMTFDQEVDRIYSAAMPETLITDSHRTLKVSHINNSDVVVWNPWVERAQAMNDLDDDSYQHFVCVETCRVTKPIQSTSTEKTHFALKVEVTASS</sequence>
<dbReference type="SUPFAM" id="SSF74650">
    <property type="entry name" value="Galactose mutarotase-like"/>
    <property type="match status" value="1"/>
</dbReference>
<comment type="similarity">
    <text evidence="2 4">Belongs to the glucose-6-phosphate 1-epimerase family.</text>
</comment>
<dbReference type="Gene3D" id="2.70.98.10">
    <property type="match status" value="1"/>
</dbReference>
<evidence type="ECO:0000256" key="4">
    <source>
        <dbReference type="PIRNR" id="PIRNR016020"/>
    </source>
</evidence>
<protein>
    <recommendedName>
        <fullName evidence="4">Putative glucose-6-phosphate 1-epimerase</fullName>
        <ecNumber evidence="4">5.1.3.15</ecNumber>
    </recommendedName>
</protein>
<dbReference type="InterPro" id="IPR011013">
    <property type="entry name" value="Gal_mutarotase_sf_dom"/>
</dbReference>
<name>A0ABP9N0U9_9GAMM</name>
<organism evidence="5 6">
    <name type="scientific">Orbus sasakiae</name>
    <dbReference type="NCBI Taxonomy" id="1078475"/>
    <lineage>
        <taxon>Bacteria</taxon>
        <taxon>Pseudomonadati</taxon>
        <taxon>Pseudomonadota</taxon>
        <taxon>Gammaproteobacteria</taxon>
        <taxon>Orbales</taxon>
        <taxon>Orbaceae</taxon>
        <taxon>Orbus</taxon>
    </lineage>
</organism>
<dbReference type="InterPro" id="IPR025532">
    <property type="entry name" value="G6P_1-epimerase"/>
</dbReference>
<comment type="catalytic activity">
    <reaction evidence="1">
        <text>alpha-D-glucose 6-phosphate = beta-D-glucose 6-phosphate</text>
        <dbReference type="Rhea" id="RHEA:16249"/>
        <dbReference type="ChEBI" id="CHEBI:58225"/>
        <dbReference type="ChEBI" id="CHEBI:58247"/>
        <dbReference type="EC" id="5.1.3.15"/>
    </reaction>
</comment>
<dbReference type="EMBL" id="BAABHY010000001">
    <property type="protein sequence ID" value="GAA5104610.1"/>
    <property type="molecule type" value="Genomic_DNA"/>
</dbReference>
<keyword evidence="3 4" id="KW-0413">Isomerase</keyword>
<dbReference type="EC" id="5.1.3.15" evidence="4"/>
<keyword evidence="6" id="KW-1185">Reference proteome</keyword>
<gene>
    <name evidence="5" type="ORF">GCM10023211_02530</name>
</gene>